<dbReference type="GO" id="GO:0046576">
    <property type="term" value="F:rhamnogalacturonan alpha-L-rhamnopyranosyl-(1-&gt;4)-alpha-D-galactopyranosyluronide lyase activity"/>
    <property type="evidence" value="ECO:0007669"/>
    <property type="project" value="UniProtKB-ARBA"/>
</dbReference>
<accession>A0A152A625</accession>
<evidence type="ECO:0000256" key="2">
    <source>
        <dbReference type="ARBA" id="ARBA00022801"/>
    </source>
</evidence>
<evidence type="ECO:0000256" key="4">
    <source>
        <dbReference type="ARBA" id="ARBA00023180"/>
    </source>
</evidence>
<evidence type="ECO:0000256" key="7">
    <source>
        <dbReference type="SAM" id="SignalP"/>
    </source>
</evidence>
<keyword evidence="9" id="KW-1185">Reference proteome</keyword>
<dbReference type="SUPFAM" id="SSF51126">
    <property type="entry name" value="Pectin lyase-like"/>
    <property type="match status" value="1"/>
</dbReference>
<keyword evidence="5 6" id="KW-0326">Glycosidase</keyword>
<dbReference type="EMBL" id="LODT01000006">
    <property type="protein sequence ID" value="KYR01689.1"/>
    <property type="molecule type" value="Genomic_DNA"/>
</dbReference>
<feature type="signal peptide" evidence="7">
    <location>
        <begin position="1"/>
        <end position="19"/>
    </location>
</feature>
<evidence type="ECO:0000313" key="8">
    <source>
        <dbReference type="EMBL" id="KYR01689.1"/>
    </source>
</evidence>
<dbReference type="GO" id="GO:0005975">
    <property type="term" value="P:carbohydrate metabolic process"/>
    <property type="evidence" value="ECO:0007669"/>
    <property type="project" value="InterPro"/>
</dbReference>
<protein>
    <recommendedName>
        <fullName evidence="10">Glycoside hydrolase family 28 protein</fullName>
    </recommendedName>
</protein>
<evidence type="ECO:0008006" key="10">
    <source>
        <dbReference type="Google" id="ProtNLM"/>
    </source>
</evidence>
<sequence>MSIINRLIICILFVIYVNCEIIEYQGIENQSDLGTQWKNGALLNQTLASLQPYDELVFLNTTYYLMGGILANNIRDVIIHFEGTLIFSDDTKEWPRNGSGNVLECFQFMNFQNVTFTSSTVGLLDGQGEVWWGLLGYAEYHENRPRMLNMGNSSQILIENLYFKSSPYWTVWIWAVDGLEIRYSEISNRRNDYDGHDYWNLEAFNTDGFDVTGKNVWIHDCTVWNQDDCIAVKDWSENMLFERINASGLGLTIGSIGESSVRNITFRDCYMHKTYKGIYTKFRGSGIIENVLYENIVIFEPEQWGIFIGPAQQADNVDICLPNPCSLCWPELPFAKCNMPQNASYIDITLRNITVINPTERTGVIMGSETNPMQGVVFDGVVFQNPPSNYFVCENVQNGQAIGGTYPVPPCFNTDS</sequence>
<dbReference type="Proteomes" id="UP000076078">
    <property type="component" value="Unassembled WGS sequence"/>
</dbReference>
<dbReference type="AlphaFoldDB" id="A0A152A625"/>
<evidence type="ECO:0000256" key="1">
    <source>
        <dbReference type="ARBA" id="ARBA00008834"/>
    </source>
</evidence>
<evidence type="ECO:0000256" key="6">
    <source>
        <dbReference type="RuleBase" id="RU361169"/>
    </source>
</evidence>
<dbReference type="PANTHER" id="PTHR31736">
    <property type="match status" value="1"/>
</dbReference>
<reference evidence="8 9" key="1">
    <citation type="submission" date="2015-12" db="EMBL/GenBank/DDBJ databases">
        <title>Dictyostelia acquired genes for synthesis and detection of signals that induce cell-type specialization by lateral gene transfer from prokaryotes.</title>
        <authorList>
            <person name="Gloeckner G."/>
            <person name="Schaap P."/>
        </authorList>
    </citation>
    <scope>NUCLEOTIDE SEQUENCE [LARGE SCALE GENOMIC DNA]</scope>
    <source>
        <strain evidence="8 9">TK</strain>
    </source>
</reference>
<dbReference type="SMART" id="SM00710">
    <property type="entry name" value="PbH1"/>
    <property type="match status" value="4"/>
</dbReference>
<keyword evidence="3" id="KW-1015">Disulfide bond</keyword>
<organism evidence="8 9">
    <name type="scientific">Tieghemostelium lacteum</name>
    <name type="common">Slime mold</name>
    <name type="synonym">Dictyostelium lacteum</name>
    <dbReference type="NCBI Taxonomy" id="361077"/>
    <lineage>
        <taxon>Eukaryota</taxon>
        <taxon>Amoebozoa</taxon>
        <taxon>Evosea</taxon>
        <taxon>Eumycetozoa</taxon>
        <taxon>Dictyostelia</taxon>
        <taxon>Dictyosteliales</taxon>
        <taxon>Raperosteliaceae</taxon>
        <taxon>Tieghemostelium</taxon>
    </lineage>
</organism>
<feature type="chain" id="PRO_5007593669" description="Glycoside hydrolase family 28 protein" evidence="7">
    <location>
        <begin position="20"/>
        <end position="416"/>
    </location>
</feature>
<comment type="similarity">
    <text evidence="1 6">Belongs to the glycosyl hydrolase 28 family.</text>
</comment>
<dbReference type="OMA" id="YSPQWYT"/>
<evidence type="ECO:0000256" key="3">
    <source>
        <dbReference type="ARBA" id="ARBA00023157"/>
    </source>
</evidence>
<dbReference type="InterPro" id="IPR012334">
    <property type="entry name" value="Pectin_lyas_fold"/>
</dbReference>
<dbReference type="InterPro" id="IPR011050">
    <property type="entry name" value="Pectin_lyase_fold/virulence"/>
</dbReference>
<dbReference type="Gene3D" id="2.160.20.10">
    <property type="entry name" value="Single-stranded right-handed beta-helix, Pectin lyase-like"/>
    <property type="match status" value="1"/>
</dbReference>
<dbReference type="GO" id="GO:0004650">
    <property type="term" value="F:polygalacturonase activity"/>
    <property type="evidence" value="ECO:0007669"/>
    <property type="project" value="InterPro"/>
</dbReference>
<comment type="caution">
    <text evidence="8">The sequence shown here is derived from an EMBL/GenBank/DDBJ whole genome shotgun (WGS) entry which is preliminary data.</text>
</comment>
<dbReference type="PANTHER" id="PTHR31736:SF19">
    <property type="entry name" value="PECTIN LYASE SUPERFAMILY PROTEIN-RELATED"/>
    <property type="match status" value="1"/>
</dbReference>
<keyword evidence="7" id="KW-0732">Signal</keyword>
<dbReference type="OrthoDB" id="187139at2759"/>
<dbReference type="InParanoid" id="A0A152A625"/>
<evidence type="ECO:0000313" key="9">
    <source>
        <dbReference type="Proteomes" id="UP000076078"/>
    </source>
</evidence>
<keyword evidence="2 6" id="KW-0378">Hydrolase</keyword>
<evidence type="ECO:0000256" key="5">
    <source>
        <dbReference type="ARBA" id="ARBA00023295"/>
    </source>
</evidence>
<gene>
    <name evidence="8" type="ORF">DLAC_01694</name>
</gene>
<dbReference type="InterPro" id="IPR006626">
    <property type="entry name" value="PbH1"/>
</dbReference>
<proteinExistence type="inferred from homology"/>
<dbReference type="Pfam" id="PF00295">
    <property type="entry name" value="Glyco_hydro_28"/>
    <property type="match status" value="1"/>
</dbReference>
<dbReference type="InterPro" id="IPR000743">
    <property type="entry name" value="Glyco_hydro_28"/>
</dbReference>
<keyword evidence="4" id="KW-0325">Glycoprotein</keyword>
<name>A0A152A625_TIELA</name>